<proteinExistence type="predicted"/>
<comment type="caution">
    <text evidence="1">The sequence shown here is derived from an EMBL/GenBank/DDBJ whole genome shotgun (WGS) entry which is preliminary data.</text>
</comment>
<gene>
    <name evidence="1" type="ORF">C8F04DRAFT_1137720</name>
</gene>
<keyword evidence="2" id="KW-1185">Reference proteome</keyword>
<reference evidence="1" key="1">
    <citation type="submission" date="2023-03" db="EMBL/GenBank/DDBJ databases">
        <title>Massive genome expansion in bonnet fungi (Mycena s.s.) driven by repeated elements and novel gene families across ecological guilds.</title>
        <authorList>
            <consortium name="Lawrence Berkeley National Laboratory"/>
            <person name="Harder C.B."/>
            <person name="Miyauchi S."/>
            <person name="Viragh M."/>
            <person name="Kuo A."/>
            <person name="Thoen E."/>
            <person name="Andreopoulos B."/>
            <person name="Lu D."/>
            <person name="Skrede I."/>
            <person name="Drula E."/>
            <person name="Henrissat B."/>
            <person name="Morin E."/>
            <person name="Kohler A."/>
            <person name="Barry K."/>
            <person name="LaButti K."/>
            <person name="Morin E."/>
            <person name="Salamov A."/>
            <person name="Lipzen A."/>
            <person name="Mereny Z."/>
            <person name="Hegedus B."/>
            <person name="Baldrian P."/>
            <person name="Stursova M."/>
            <person name="Weitz H."/>
            <person name="Taylor A."/>
            <person name="Grigoriev I.V."/>
            <person name="Nagy L.G."/>
            <person name="Martin F."/>
            <person name="Kauserud H."/>
        </authorList>
    </citation>
    <scope>NUCLEOTIDE SEQUENCE</scope>
    <source>
        <strain evidence="1">CBHHK200</strain>
    </source>
</reference>
<evidence type="ECO:0008006" key="3">
    <source>
        <dbReference type="Google" id="ProtNLM"/>
    </source>
</evidence>
<evidence type="ECO:0000313" key="1">
    <source>
        <dbReference type="EMBL" id="KAJ7022569.1"/>
    </source>
</evidence>
<protein>
    <recommendedName>
        <fullName evidence="3">Protein kinase domain-containing protein</fullName>
    </recommendedName>
</protein>
<accession>A0AAD6WVF5</accession>
<dbReference type="AlphaFoldDB" id="A0AAD6WVF5"/>
<organism evidence="1 2">
    <name type="scientific">Mycena alexandri</name>
    <dbReference type="NCBI Taxonomy" id="1745969"/>
    <lineage>
        <taxon>Eukaryota</taxon>
        <taxon>Fungi</taxon>
        <taxon>Dikarya</taxon>
        <taxon>Basidiomycota</taxon>
        <taxon>Agaricomycotina</taxon>
        <taxon>Agaricomycetes</taxon>
        <taxon>Agaricomycetidae</taxon>
        <taxon>Agaricales</taxon>
        <taxon>Marasmiineae</taxon>
        <taxon>Mycenaceae</taxon>
        <taxon>Mycena</taxon>
    </lineage>
</organism>
<dbReference type="EMBL" id="JARJCM010000207">
    <property type="protein sequence ID" value="KAJ7022569.1"/>
    <property type="molecule type" value="Genomic_DNA"/>
</dbReference>
<evidence type="ECO:0000313" key="2">
    <source>
        <dbReference type="Proteomes" id="UP001218188"/>
    </source>
</evidence>
<sequence>MPAPAPNRFLVNCAQLKPEITLETKRFEDDEPPLGQHIGAFFPQAKDFVITGGRFESITHVHRTLTPFPDFREITLGDIYLCHELVVHRRCRGGPLRRIFSSGIRGSNTRMTAILYEGEGAEQQWREEVSRYSRLRHPNIAQLLGVVSSGLHAAVFHDDLIPYEEVLQKYKSSHFLTVDFWACMETEFRDVDRYMASSSKKQLYWTDYTVWIRPSTRRLCLDLSTATSYVPLYLADVEPRQHRGSQPPQDSEIISSLSHQDYHSICYWHLCQFHQFLVPPEMPVRLGSVSRLANSKYDNSLEVGFLPELRLRDFGWNTADMFPDGMQIVVPNGTSVVLMDNGWIRVNSDQVGELYRRRICAEPRYARSWLAHANHIFDSLDVTANFDDYFLTDVIHYWLGFWGGTKTIPPGYLFLCPLDTLCADMPGGFRVPDCPAYWSFDRSGIQRLRSEDAKRLGFPTIEVKIEVWGKFWDSSVYAGIAQFHEAQKFDPRDLEAEYPLFHVDCGREALSARGQSSLCRFCGYFNS</sequence>
<name>A0AAD6WVF5_9AGAR</name>
<dbReference type="Proteomes" id="UP001218188">
    <property type="component" value="Unassembled WGS sequence"/>
</dbReference>